<evidence type="ECO:0000256" key="1">
    <source>
        <dbReference type="ARBA" id="ARBA00001936"/>
    </source>
</evidence>
<keyword evidence="13" id="KW-0464">Manganese</keyword>
<reference evidence="18 19" key="1">
    <citation type="submission" date="2015-11" db="EMBL/GenBank/DDBJ databases">
        <authorList>
            <consortium name="Pathogen Informatics"/>
        </authorList>
    </citation>
    <scope>NUCLEOTIDE SEQUENCE [LARGE SCALE GENOMIC DNA]</scope>
    <source>
        <strain evidence="18 19">006A-0059</strain>
    </source>
</reference>
<keyword evidence="11 14" id="KW-1133">Transmembrane helix</keyword>
<comment type="pathway">
    <text evidence="4">Protein modification; protein glycosylation.</text>
</comment>
<dbReference type="InterPro" id="IPR048307">
    <property type="entry name" value="STT3_N"/>
</dbReference>
<dbReference type="GO" id="GO:0046872">
    <property type="term" value="F:metal ion binding"/>
    <property type="evidence" value="ECO:0007669"/>
    <property type="project" value="UniProtKB-KW"/>
</dbReference>
<keyword evidence="7" id="KW-0808">Transferase</keyword>
<dbReference type="Gene3D" id="3.40.1380.40">
    <property type="match status" value="1"/>
</dbReference>
<dbReference type="Proteomes" id="UP000052237">
    <property type="component" value="Unassembled WGS sequence"/>
</dbReference>
<feature type="domain" description="STT3 subunit PglB C-terminal" evidence="16">
    <location>
        <begin position="641"/>
        <end position="720"/>
    </location>
</feature>
<comment type="subcellular location">
    <subcellularLocation>
        <location evidence="3">Endomembrane system</location>
        <topology evidence="3">Multi-pass membrane protein</topology>
    </subcellularLocation>
</comment>
<feature type="transmembrane region" description="Helical" evidence="14">
    <location>
        <begin position="264"/>
        <end position="287"/>
    </location>
</feature>
<accession>A0A0S4SFC3</accession>
<evidence type="ECO:0000313" key="18">
    <source>
        <dbReference type="EMBL" id="CUU84069.1"/>
    </source>
</evidence>
<feature type="transmembrane region" description="Helical" evidence="14">
    <location>
        <begin position="101"/>
        <end position="120"/>
    </location>
</feature>
<comment type="cofactor">
    <cofactor evidence="1">
        <name>Mn(2+)</name>
        <dbReference type="ChEBI" id="CHEBI:29035"/>
    </cofactor>
</comment>
<keyword evidence="8 14" id="KW-0812">Transmembrane</keyword>
<feature type="transmembrane region" description="Helical" evidence="14">
    <location>
        <begin position="325"/>
        <end position="345"/>
    </location>
</feature>
<feature type="transmembrane region" description="Helical" evidence="14">
    <location>
        <begin position="127"/>
        <end position="144"/>
    </location>
</feature>
<organism evidence="18 19">
    <name type="scientific">Campylobacter hyointestinalis subsp. hyointestinalis</name>
    <dbReference type="NCBI Taxonomy" id="91352"/>
    <lineage>
        <taxon>Bacteria</taxon>
        <taxon>Pseudomonadati</taxon>
        <taxon>Campylobacterota</taxon>
        <taxon>Epsilonproteobacteria</taxon>
        <taxon>Campylobacterales</taxon>
        <taxon>Campylobacteraceae</taxon>
        <taxon>Campylobacter</taxon>
    </lineage>
</organism>
<name>A0A0S4SFC3_CAMHY</name>
<comment type="caution">
    <text evidence="18">The sequence shown here is derived from an EMBL/GenBank/DDBJ whole genome shotgun (WGS) entry which is preliminary data.</text>
</comment>
<evidence type="ECO:0000256" key="10">
    <source>
        <dbReference type="ARBA" id="ARBA00022842"/>
    </source>
</evidence>
<keyword evidence="6" id="KW-0328">Glycosyltransferase</keyword>
<protein>
    <submittedName>
        <fullName evidence="18">General glycosylation pathway protein</fullName>
    </submittedName>
</protein>
<evidence type="ECO:0000256" key="11">
    <source>
        <dbReference type="ARBA" id="ARBA00022989"/>
    </source>
</evidence>
<feature type="domain" description="Oligosaccharyl transferase STT3 N-terminal" evidence="15">
    <location>
        <begin position="16"/>
        <end position="425"/>
    </location>
</feature>
<dbReference type="GO" id="GO:0016020">
    <property type="term" value="C:membrane"/>
    <property type="evidence" value="ECO:0007669"/>
    <property type="project" value="InterPro"/>
</dbReference>
<evidence type="ECO:0000256" key="6">
    <source>
        <dbReference type="ARBA" id="ARBA00022676"/>
    </source>
</evidence>
<keyword evidence="19" id="KW-1185">Reference proteome</keyword>
<dbReference type="GO" id="GO:0012505">
    <property type="term" value="C:endomembrane system"/>
    <property type="evidence" value="ECO:0007669"/>
    <property type="project" value="UniProtKB-SubCell"/>
</dbReference>
<dbReference type="InterPro" id="IPR003674">
    <property type="entry name" value="Oligo_trans_STT3"/>
</dbReference>
<dbReference type="GO" id="GO:0004576">
    <property type="term" value="F:oligosaccharyl transferase activity"/>
    <property type="evidence" value="ECO:0007669"/>
    <property type="project" value="InterPro"/>
</dbReference>
<evidence type="ECO:0000256" key="5">
    <source>
        <dbReference type="ARBA" id="ARBA00010810"/>
    </source>
</evidence>
<evidence type="ECO:0000256" key="12">
    <source>
        <dbReference type="ARBA" id="ARBA00023136"/>
    </source>
</evidence>
<feature type="transmembrane region" description="Helical" evidence="14">
    <location>
        <begin position="437"/>
        <end position="453"/>
    </location>
</feature>
<gene>
    <name evidence="18" type="ORF">ERS686654_01486</name>
</gene>
<evidence type="ECO:0000259" key="15">
    <source>
        <dbReference type="Pfam" id="PF02516"/>
    </source>
</evidence>
<keyword evidence="12 14" id="KW-0472">Membrane</keyword>
<dbReference type="InterPro" id="IPR048999">
    <property type="entry name" value="STT3-PglB_core"/>
</dbReference>
<keyword evidence="10" id="KW-0460">Magnesium</keyword>
<evidence type="ECO:0000313" key="19">
    <source>
        <dbReference type="Proteomes" id="UP000052237"/>
    </source>
</evidence>
<evidence type="ECO:0000256" key="14">
    <source>
        <dbReference type="SAM" id="Phobius"/>
    </source>
</evidence>
<evidence type="ECO:0000256" key="13">
    <source>
        <dbReference type="ARBA" id="ARBA00023211"/>
    </source>
</evidence>
<feature type="transmembrane region" description="Helical" evidence="14">
    <location>
        <begin position="194"/>
        <end position="215"/>
    </location>
</feature>
<evidence type="ECO:0000256" key="9">
    <source>
        <dbReference type="ARBA" id="ARBA00022723"/>
    </source>
</evidence>
<evidence type="ECO:0000256" key="7">
    <source>
        <dbReference type="ARBA" id="ARBA00022679"/>
    </source>
</evidence>
<dbReference type="InterPro" id="IPR041563">
    <property type="entry name" value="STT3_PglB_C"/>
</dbReference>
<keyword evidence="9" id="KW-0479">Metal-binding</keyword>
<dbReference type="EMBL" id="FAVB01000003">
    <property type="protein sequence ID" value="CUU84069.1"/>
    <property type="molecule type" value="Genomic_DNA"/>
</dbReference>
<dbReference type="RefSeq" id="WP_059432711.1">
    <property type="nucleotide sequence ID" value="NZ_FAUU01000004.1"/>
</dbReference>
<dbReference type="Pfam" id="PF21436">
    <property type="entry name" value="STT3-PglB_core"/>
    <property type="match status" value="1"/>
</dbReference>
<dbReference type="PANTHER" id="PTHR13872:SF1">
    <property type="entry name" value="DOLICHYL-DIPHOSPHOOLIGOSACCHARIDE--PROTEIN GLYCOSYLTRANSFERASE SUBUNIT STT3B"/>
    <property type="match status" value="1"/>
</dbReference>
<feature type="transmembrane region" description="Helical" evidence="14">
    <location>
        <begin position="16"/>
        <end position="36"/>
    </location>
</feature>
<dbReference type="Pfam" id="PF02516">
    <property type="entry name" value="STT3"/>
    <property type="match status" value="1"/>
</dbReference>
<feature type="transmembrane region" description="Helical" evidence="14">
    <location>
        <begin position="156"/>
        <end position="174"/>
    </location>
</feature>
<comment type="cofactor">
    <cofactor evidence="2">
        <name>Mg(2+)</name>
        <dbReference type="ChEBI" id="CHEBI:18420"/>
    </cofactor>
</comment>
<feature type="transmembrane region" description="Helical" evidence="14">
    <location>
        <begin position="405"/>
        <end position="425"/>
    </location>
</feature>
<feature type="transmembrane region" description="Helical" evidence="14">
    <location>
        <begin position="460"/>
        <end position="478"/>
    </location>
</feature>
<dbReference type="PANTHER" id="PTHR13872">
    <property type="entry name" value="DOLICHYL-DIPHOSPHOOLIGOSACCHARIDE--PROTEIN GLYCOSYLTRANSFERASE SUBUNIT"/>
    <property type="match status" value="1"/>
</dbReference>
<sequence>MKNLVNFLSLFRSNTFILIILAYAFSVICRFEWTYWASNYAEFFWNNQLMISTNDGYAFAEGARDLLAGFHQPNDLSFYDAPLCLVSAFLVKVTPFSLETVLVYLSVFLAGLVVVPIILIAREIGDIKAGFVAALLASIANSYYNRTMAGYYDTDMLIIVMPVFIFWGLIRLSIKKDSLSFLITSFSMLIYSWWYPSSFSLNAAITLFFGLYTFIFDRKNILNYQAILFMIVAITNIEYIYRGIFILVLFVIFRFRPNLVNLKFMLIVAAVVFGAFVAFGGLNPIWFQLKFYVFRSVSDSDDVMFKYFNVNQTIMESGIVDTTLFAQRISGSVVVFLLSLAGYILLCFKNRLFLITLPMVALGFLALKGGLRFTIYAVPFMAFGFGFILSYLLNLIKIDKKQRKTILYLVGIFSFLPFVILAFLQVINGEFLDEFKLLAPIFVIVYTLYYFKFRKDAKMMILFPVAFFAIVPSMIHIYEYKPLTVFMNSEVKVLDKLKNIADREDYTIAWWDYGYGIRYYSDTKTLIDGGKHLGRENFAVSFALSKPQESSANMARLEVEYTEKAFSDKNESSNLNRMLKDFGIPNVNEFLLSLGDQNFTTPPKSCDIYYYLPDRMIQIFPVVTKFSRLDLISGKEFSDPFFIPSTSFAQGKDGIILSEGIIISNDGTNISFNGKTFRTNTYIQTKYDENGTLKKDIHHIDDTGMFYIVYMADYGRFLIMDKEMFGSTYIKLFVLEDYDTNIFEPVILDPSAKVYKLKK</sequence>
<evidence type="ECO:0000256" key="8">
    <source>
        <dbReference type="ARBA" id="ARBA00022692"/>
    </source>
</evidence>
<dbReference type="UniPathway" id="UPA00378"/>
<feature type="domain" description="STT3/PglB/AglB core" evidence="17">
    <location>
        <begin position="503"/>
        <end position="631"/>
    </location>
</feature>
<evidence type="ECO:0000256" key="3">
    <source>
        <dbReference type="ARBA" id="ARBA00004127"/>
    </source>
</evidence>
<dbReference type="AlphaFoldDB" id="A0A0S4SFC3"/>
<feature type="transmembrane region" description="Helical" evidence="14">
    <location>
        <begin position="373"/>
        <end position="393"/>
    </location>
</feature>
<feature type="transmembrane region" description="Helical" evidence="14">
    <location>
        <begin position="227"/>
        <end position="252"/>
    </location>
</feature>
<evidence type="ECO:0000259" key="17">
    <source>
        <dbReference type="Pfam" id="PF21436"/>
    </source>
</evidence>
<evidence type="ECO:0000259" key="16">
    <source>
        <dbReference type="Pfam" id="PF18527"/>
    </source>
</evidence>
<evidence type="ECO:0000256" key="2">
    <source>
        <dbReference type="ARBA" id="ARBA00001946"/>
    </source>
</evidence>
<evidence type="ECO:0000256" key="4">
    <source>
        <dbReference type="ARBA" id="ARBA00004922"/>
    </source>
</evidence>
<proteinExistence type="inferred from homology"/>
<comment type="similarity">
    <text evidence="5">Belongs to the STT3 family.</text>
</comment>
<dbReference type="Pfam" id="PF18527">
    <property type="entry name" value="STT3_PglB_C"/>
    <property type="match status" value="1"/>
</dbReference>